<proteinExistence type="inferred from homology"/>
<evidence type="ECO:0000256" key="4">
    <source>
        <dbReference type="ARBA" id="ARBA00022676"/>
    </source>
</evidence>
<comment type="similarity">
    <text evidence="2">Belongs to the glycosyltransferase 41 family. O-GlcNAc transferase subfamily.</text>
</comment>
<keyword evidence="5" id="KW-0808">Transferase</keyword>
<dbReference type="InterPro" id="IPR029489">
    <property type="entry name" value="OGT/SEC/SPY_C"/>
</dbReference>
<evidence type="ECO:0000256" key="8">
    <source>
        <dbReference type="PROSITE-ProRule" id="PRU00339"/>
    </source>
</evidence>
<feature type="repeat" description="TPR" evidence="8">
    <location>
        <begin position="47"/>
        <end position="80"/>
    </location>
</feature>
<dbReference type="Pfam" id="PF13432">
    <property type="entry name" value="TPR_16"/>
    <property type="match status" value="2"/>
</dbReference>
<organism evidence="10 11">
    <name type="scientific">Sulfurimicrobium lacus</name>
    <dbReference type="NCBI Taxonomy" id="2715678"/>
    <lineage>
        <taxon>Bacteria</taxon>
        <taxon>Pseudomonadati</taxon>
        <taxon>Pseudomonadota</taxon>
        <taxon>Betaproteobacteria</taxon>
        <taxon>Nitrosomonadales</taxon>
        <taxon>Sulfuricellaceae</taxon>
        <taxon>Sulfurimicrobium</taxon>
    </lineage>
</organism>
<evidence type="ECO:0000256" key="1">
    <source>
        <dbReference type="ARBA" id="ARBA00004922"/>
    </source>
</evidence>
<dbReference type="Pfam" id="PF13414">
    <property type="entry name" value="TPR_11"/>
    <property type="match status" value="1"/>
</dbReference>
<dbReference type="KEGG" id="slac:SKTS_01090"/>
<dbReference type="SUPFAM" id="SSF48452">
    <property type="entry name" value="TPR-like"/>
    <property type="match status" value="2"/>
</dbReference>
<dbReference type="PROSITE" id="PS50293">
    <property type="entry name" value="TPR_REGION"/>
    <property type="match status" value="1"/>
</dbReference>
<feature type="domain" description="O-GlcNAc transferase C-terminal" evidence="9">
    <location>
        <begin position="357"/>
        <end position="517"/>
    </location>
</feature>
<feature type="repeat" description="TPR" evidence="8">
    <location>
        <begin position="13"/>
        <end position="46"/>
    </location>
</feature>
<evidence type="ECO:0000256" key="7">
    <source>
        <dbReference type="ARBA" id="ARBA00022803"/>
    </source>
</evidence>
<reference evidence="11" key="1">
    <citation type="submission" date="2020-03" db="EMBL/GenBank/DDBJ databases">
        <title>Complete genome sequence of sulfur-oxidizing bacterium skT11.</title>
        <authorList>
            <person name="Kanda M."/>
            <person name="Kojima H."/>
            <person name="Fukui M."/>
        </authorList>
    </citation>
    <scope>NUCLEOTIDE SEQUENCE [LARGE SCALE GENOMIC DNA]</scope>
    <source>
        <strain evidence="11">skT11</strain>
    </source>
</reference>
<dbReference type="Pfam" id="PF13844">
    <property type="entry name" value="Glyco_transf_41"/>
    <property type="match status" value="2"/>
</dbReference>
<dbReference type="InterPro" id="IPR011990">
    <property type="entry name" value="TPR-like_helical_dom_sf"/>
</dbReference>
<dbReference type="AlphaFoldDB" id="A0A6F8V5W8"/>
<protein>
    <recommendedName>
        <fullName evidence="3">protein O-GlcNAc transferase</fullName>
        <ecNumber evidence="3">2.4.1.255</ecNumber>
    </recommendedName>
</protein>
<name>A0A6F8V5W8_9PROT</name>
<dbReference type="PANTHER" id="PTHR44835:SF1">
    <property type="entry name" value="PROTEIN O-GLCNAC TRANSFERASE"/>
    <property type="match status" value="1"/>
</dbReference>
<dbReference type="Gene3D" id="3.40.50.11380">
    <property type="match status" value="1"/>
</dbReference>
<feature type="repeat" description="TPR" evidence="8">
    <location>
        <begin position="183"/>
        <end position="216"/>
    </location>
</feature>
<keyword evidence="7 8" id="KW-0802">TPR repeat</keyword>
<feature type="repeat" description="TPR" evidence="8">
    <location>
        <begin position="217"/>
        <end position="250"/>
    </location>
</feature>
<dbReference type="InterPro" id="IPR051939">
    <property type="entry name" value="Glycosyltr_41/O-GlcNAc_trsf"/>
</dbReference>
<dbReference type="GO" id="GO:0097363">
    <property type="term" value="F:protein O-acetylglucosaminyltransferase activity"/>
    <property type="evidence" value="ECO:0007669"/>
    <property type="project" value="UniProtKB-EC"/>
</dbReference>
<dbReference type="PROSITE" id="PS50005">
    <property type="entry name" value="TPR"/>
    <property type="match status" value="7"/>
</dbReference>
<evidence type="ECO:0000256" key="6">
    <source>
        <dbReference type="ARBA" id="ARBA00022737"/>
    </source>
</evidence>
<comment type="pathway">
    <text evidence="1">Protein modification; protein glycosylation.</text>
</comment>
<feature type="repeat" description="TPR" evidence="8">
    <location>
        <begin position="149"/>
        <end position="182"/>
    </location>
</feature>
<keyword evidence="11" id="KW-1185">Reference proteome</keyword>
<evidence type="ECO:0000256" key="3">
    <source>
        <dbReference type="ARBA" id="ARBA00011970"/>
    </source>
</evidence>
<dbReference type="SMART" id="SM00028">
    <property type="entry name" value="TPR"/>
    <property type="match status" value="9"/>
</dbReference>
<gene>
    <name evidence="10" type="ORF">SKTS_01090</name>
</gene>
<evidence type="ECO:0000256" key="2">
    <source>
        <dbReference type="ARBA" id="ARBA00005386"/>
    </source>
</evidence>
<evidence type="ECO:0000256" key="5">
    <source>
        <dbReference type="ARBA" id="ARBA00022679"/>
    </source>
</evidence>
<dbReference type="Gene3D" id="3.40.50.2000">
    <property type="entry name" value="Glycogen Phosphorylase B"/>
    <property type="match status" value="1"/>
</dbReference>
<accession>A0A6F8V5W8</accession>
<evidence type="ECO:0000313" key="10">
    <source>
        <dbReference type="EMBL" id="BCB25223.1"/>
    </source>
</evidence>
<evidence type="ECO:0000313" key="11">
    <source>
        <dbReference type="Proteomes" id="UP000502260"/>
    </source>
</evidence>
<dbReference type="Proteomes" id="UP000502260">
    <property type="component" value="Chromosome"/>
</dbReference>
<dbReference type="Gene3D" id="1.25.40.10">
    <property type="entry name" value="Tetratricopeptide repeat domain"/>
    <property type="match status" value="2"/>
</dbReference>
<sequence>MCKQALKVAPDIPEAWYNLGVALRGLGRLAEATDAINKARALTLNSADAQNSIGLEFFELGAHSEAMQCFERAIALAPDYPFPYSNMGKLQEKMKRYEDAEASFRNALRLQPDLAPVHANLCGILNAQKQHAAADAACRKALELDPNSPEAWSNLGGALVGLKRFEAAETAGRKAIELDPNSPGAWSNLGGALVGLKRFEAAETASRKAIELDQNSSEAWNNWGRSLAGLKRFEAAEMASRKAIEFDPNSPEAWSNLGSSLSEQFRSEEAEMACQKAIELDPELAFPHSVMAKVHLEKGASQEAAIEFQQALAKDPHDLDTLSNLLFCLNYEPNTSPSGMIAIAQQFDQEVHAEVVPFNSWKCSSDCDRKLRIGLVSGDFRRHPVGYFLKGPLQEIDKSVFEIFAYSNYPKEDDLTAELRQHCAAWTKVVGKSNAELARQIHDDQIDILVDLSGHTECGRLPTFAWKPAPVQVTWLGYFATTGVKEIDWKIGDPWVTPCEEEHHFTERIWRLPDSCFCFSPPDGAPAVAELPSQRNGYTTYGCFNNQTKVTDEVIEVWSRILRAAPEAKLFLKAHQMASRELRETLLARFARHNIGPERLLLEGSGTYAEYLDAYARVDIALDPFPYAGGTTTAEGLWMGVPVVTLKGDRFIAHQGESILNAALLPDWIAQDKDEYVHIALSRAADRTALAGTRAGLRSQVAESPLFDAPRFACNLEEAWRGMWQAWCKLQNQTERS</sequence>
<keyword evidence="4" id="KW-0328">Glycosyltransferase</keyword>
<dbReference type="PANTHER" id="PTHR44835">
    <property type="entry name" value="UDP-N-ACETYLGLUCOSAMINE--PEPTIDE N-ACETYLGLUCOSAMINYLTRANSFERASE SPINDLY-RELATED"/>
    <property type="match status" value="1"/>
</dbReference>
<dbReference type="SUPFAM" id="SSF53756">
    <property type="entry name" value="UDP-Glycosyltransferase/glycogen phosphorylase"/>
    <property type="match status" value="1"/>
</dbReference>
<dbReference type="EC" id="2.4.1.255" evidence="3"/>
<dbReference type="InterPro" id="IPR019734">
    <property type="entry name" value="TPR_rpt"/>
</dbReference>
<feature type="repeat" description="TPR" evidence="8">
    <location>
        <begin position="251"/>
        <end position="284"/>
    </location>
</feature>
<keyword evidence="6" id="KW-0677">Repeat</keyword>
<dbReference type="Pfam" id="PF13181">
    <property type="entry name" value="TPR_8"/>
    <property type="match status" value="3"/>
</dbReference>
<dbReference type="EMBL" id="AP022853">
    <property type="protein sequence ID" value="BCB25223.1"/>
    <property type="molecule type" value="Genomic_DNA"/>
</dbReference>
<feature type="domain" description="O-GlcNAc transferase C-terminal" evidence="9">
    <location>
        <begin position="540"/>
        <end position="715"/>
    </location>
</feature>
<evidence type="ECO:0000259" key="9">
    <source>
        <dbReference type="Pfam" id="PF13844"/>
    </source>
</evidence>
<feature type="repeat" description="TPR" evidence="8">
    <location>
        <begin position="81"/>
        <end position="114"/>
    </location>
</feature>